<evidence type="ECO:0000313" key="2">
    <source>
        <dbReference type="EMBL" id="RZU29096.1"/>
    </source>
</evidence>
<gene>
    <name evidence="2" type="ORF">BDD14_6694</name>
</gene>
<evidence type="ECO:0000256" key="1">
    <source>
        <dbReference type="SAM" id="Phobius"/>
    </source>
</evidence>
<dbReference type="OrthoDB" id="5379939at2"/>
<proteinExistence type="predicted"/>
<keyword evidence="3" id="KW-1185">Reference proteome</keyword>
<feature type="transmembrane region" description="Helical" evidence="1">
    <location>
        <begin position="12"/>
        <end position="36"/>
    </location>
</feature>
<dbReference type="Proteomes" id="UP000292958">
    <property type="component" value="Unassembled WGS sequence"/>
</dbReference>
<comment type="caution">
    <text evidence="2">The sequence shown here is derived from an EMBL/GenBank/DDBJ whole genome shotgun (WGS) entry which is preliminary data.</text>
</comment>
<evidence type="ECO:0000313" key="3">
    <source>
        <dbReference type="Proteomes" id="UP000292958"/>
    </source>
</evidence>
<organism evidence="2 3">
    <name type="scientific">Edaphobacter modestus</name>
    <dbReference type="NCBI Taxonomy" id="388466"/>
    <lineage>
        <taxon>Bacteria</taxon>
        <taxon>Pseudomonadati</taxon>
        <taxon>Acidobacteriota</taxon>
        <taxon>Terriglobia</taxon>
        <taxon>Terriglobales</taxon>
        <taxon>Acidobacteriaceae</taxon>
        <taxon>Edaphobacter</taxon>
    </lineage>
</organism>
<dbReference type="EMBL" id="SHKW01000008">
    <property type="protein sequence ID" value="RZU29096.1"/>
    <property type="molecule type" value="Genomic_DNA"/>
</dbReference>
<accession>A0A4V2G1G4</accession>
<dbReference type="Gene3D" id="2.60.120.260">
    <property type="entry name" value="Galactose-binding domain-like"/>
    <property type="match status" value="1"/>
</dbReference>
<name>A0A4V2G1G4_9BACT</name>
<dbReference type="RefSeq" id="WP_130425592.1">
    <property type="nucleotide sequence ID" value="NZ_SHKW01000008.1"/>
</dbReference>
<dbReference type="AlphaFoldDB" id="A0A4V2G1G4"/>
<keyword evidence="1" id="KW-0472">Membrane</keyword>
<sequence length="214" mass="23072">MNLLETQHPRLRAVGSAIFGCFLVFATCALSTSFSLKLVQAQSTVPVSHAPNGWFMAGSKPANYQTGVDQAMVENGLPSAFLKSAVPATGGFGTLMQTISANDYAGKRVRLRAWVRSQDVSDWSGVWMRVDKGSTSVAFDNMQNRPIKGNQTWKTCDVVLDVPQDATSISFGILLTGTGEVWMNDATFEIVGNEVPTTGSASNQTRPANLKFTE</sequence>
<keyword evidence="1" id="KW-1133">Transmembrane helix</keyword>
<reference evidence="2 3" key="1">
    <citation type="submission" date="2019-02" db="EMBL/GenBank/DDBJ databases">
        <title>Genomic Encyclopedia of Archaeal and Bacterial Type Strains, Phase II (KMG-II): from individual species to whole genera.</title>
        <authorList>
            <person name="Goeker M."/>
        </authorList>
    </citation>
    <scope>NUCLEOTIDE SEQUENCE [LARGE SCALE GENOMIC DNA]</scope>
    <source>
        <strain evidence="2 3">DSM 18101</strain>
    </source>
</reference>
<keyword evidence="1" id="KW-0812">Transmembrane</keyword>
<protein>
    <submittedName>
        <fullName evidence="2">Uncharacterized protein</fullName>
    </submittedName>
</protein>